<keyword evidence="2" id="KW-0418">Kinase</keyword>
<gene>
    <name evidence="6" type="ORF">BKA23_2919</name>
</gene>
<evidence type="ECO:0000256" key="3">
    <source>
        <dbReference type="ARBA" id="ARBA00023012"/>
    </source>
</evidence>
<reference evidence="6 7" key="1">
    <citation type="submission" date="2019-06" db="EMBL/GenBank/DDBJ databases">
        <title>Sequencing the genomes of 1000 actinobacteria strains.</title>
        <authorList>
            <person name="Klenk H.-P."/>
        </authorList>
    </citation>
    <scope>NUCLEOTIDE SEQUENCE [LARGE SCALE GENOMIC DNA]</scope>
    <source>
        <strain evidence="6 7">DSM 19560</strain>
    </source>
</reference>
<name>A0A561E0T9_9MICO</name>
<feature type="transmembrane region" description="Helical" evidence="5">
    <location>
        <begin position="455"/>
        <end position="475"/>
    </location>
</feature>
<evidence type="ECO:0000256" key="2">
    <source>
        <dbReference type="ARBA" id="ARBA00022777"/>
    </source>
</evidence>
<feature type="region of interest" description="Disordered" evidence="4">
    <location>
        <begin position="741"/>
        <end position="767"/>
    </location>
</feature>
<dbReference type="InterPro" id="IPR050482">
    <property type="entry name" value="Sensor_HK_TwoCompSys"/>
</dbReference>
<evidence type="ECO:0000313" key="6">
    <source>
        <dbReference type="EMBL" id="TWE09219.1"/>
    </source>
</evidence>
<keyword evidence="7" id="KW-1185">Reference proteome</keyword>
<keyword evidence="3" id="KW-0902">Two-component regulatory system</keyword>
<comment type="caution">
    <text evidence="6">The sequence shown here is derived from an EMBL/GenBank/DDBJ whole genome shotgun (WGS) entry which is preliminary data.</text>
</comment>
<feature type="transmembrane region" description="Helical" evidence="5">
    <location>
        <begin position="427"/>
        <end position="446"/>
    </location>
</feature>
<dbReference type="Gene3D" id="3.30.565.10">
    <property type="entry name" value="Histidine kinase-like ATPase, C-terminal domain"/>
    <property type="match status" value="1"/>
</dbReference>
<accession>A0A561E0T9</accession>
<dbReference type="PANTHER" id="PTHR24421">
    <property type="entry name" value="NITRATE/NITRITE SENSOR PROTEIN NARX-RELATED"/>
    <property type="match status" value="1"/>
</dbReference>
<feature type="transmembrane region" description="Helical" evidence="5">
    <location>
        <begin position="45"/>
        <end position="65"/>
    </location>
</feature>
<evidence type="ECO:0000256" key="5">
    <source>
        <dbReference type="SAM" id="Phobius"/>
    </source>
</evidence>
<dbReference type="Proteomes" id="UP000318297">
    <property type="component" value="Unassembled WGS sequence"/>
</dbReference>
<feature type="transmembrane region" description="Helical" evidence="5">
    <location>
        <begin position="100"/>
        <end position="118"/>
    </location>
</feature>
<evidence type="ECO:0000313" key="7">
    <source>
        <dbReference type="Proteomes" id="UP000318297"/>
    </source>
</evidence>
<dbReference type="InterPro" id="IPR036890">
    <property type="entry name" value="HATPase_C_sf"/>
</dbReference>
<keyword evidence="1" id="KW-0808">Transferase</keyword>
<protein>
    <recommendedName>
        <fullName evidence="8">Signal transduction histidine kinase</fullName>
    </recommendedName>
</protein>
<dbReference type="EMBL" id="VIVQ01000003">
    <property type="protein sequence ID" value="TWE09219.1"/>
    <property type="molecule type" value="Genomic_DNA"/>
</dbReference>
<evidence type="ECO:0008006" key="8">
    <source>
        <dbReference type="Google" id="ProtNLM"/>
    </source>
</evidence>
<sequence>MGDDVRRGAWALAVDVGTRRIYAVASAVVAAAVVVVIFKLHVSAVSTAVMICQLGLLAAAAGLVLSKRDNTLTSVMLCAGTAALLVLASAQQPLPRAEVGAPLEPVLAMTVFTVFAMLTIRNTWFASVCSATLACSCLAALQLRGVAWQTGVLSVSAPLCASMAVRIGITQLRRAATLCDLERANRAIVTRREAELAVLARQTTWVSRFVHDEVLHSLRGLALGARIPRAEAVELAGSALRNLDASIDRPRDDASRLLAEVLMSSIADCGIDVTCTLDTIAIPAPVAEALGAATREALRNVRLHSGVGHAELTARRRAGEVTVVICDRGRGFDPTSTPAGHRGISDSLRGRMVDVGGDMTVASQPGKTTVTLVWREPNPPHARQGSRLEEILSHVRQATVAGGAPYVVLNVVQAVIMSSRMQSPQPALIATAITTAGFVVAAPLLWRGRHVRQTAWVLGVVAIAGACLAALSVTSDITDPMAYWLAGGVVPLVVIGVVLRPAWESVPFAVAVCAVPLVRVVTQGGGADRILALSPALFGPEYVLGAAYGLRWLVGRSIHQARVESDRAAEADLHAYELRARERLLVERVANLRDDVAPFLRDVVIGRLALGSSEVETRAALLEGIVRDSINPARVAVNPHIDAVLASLRRVGVIVKVHANGTPSEAVTEVTAQVLQTLNRVGIGGRVTVQLHADGGARVTLPSYEPTVWSSWQQICPHAFRYTDRASFQTVLIPSGAAHLSPTFGTRGQPPRGQSQDHGDADLLSIG</sequence>
<keyword evidence="5" id="KW-0812">Transmembrane</keyword>
<proteinExistence type="predicted"/>
<dbReference type="AlphaFoldDB" id="A0A561E0T9"/>
<evidence type="ECO:0000256" key="1">
    <source>
        <dbReference type="ARBA" id="ARBA00022679"/>
    </source>
</evidence>
<feature type="transmembrane region" description="Helical" evidence="5">
    <location>
        <begin position="71"/>
        <end position="88"/>
    </location>
</feature>
<keyword evidence="5" id="KW-1133">Transmembrane helix</keyword>
<dbReference type="SUPFAM" id="SSF55874">
    <property type="entry name" value="ATPase domain of HSP90 chaperone/DNA topoisomerase II/histidine kinase"/>
    <property type="match status" value="1"/>
</dbReference>
<keyword evidence="5" id="KW-0472">Membrane</keyword>
<feature type="transmembrane region" description="Helical" evidence="5">
    <location>
        <begin position="481"/>
        <end position="499"/>
    </location>
</feature>
<feature type="transmembrane region" description="Helical" evidence="5">
    <location>
        <begin position="20"/>
        <end position="38"/>
    </location>
</feature>
<organism evidence="6 7">
    <name type="scientific">Rudaeicoccus suwonensis</name>
    <dbReference type="NCBI Taxonomy" id="657409"/>
    <lineage>
        <taxon>Bacteria</taxon>
        <taxon>Bacillati</taxon>
        <taxon>Actinomycetota</taxon>
        <taxon>Actinomycetes</taxon>
        <taxon>Micrococcales</taxon>
        <taxon>Dermacoccaceae</taxon>
        <taxon>Rudaeicoccus</taxon>
    </lineage>
</organism>
<dbReference type="GO" id="GO:0016301">
    <property type="term" value="F:kinase activity"/>
    <property type="evidence" value="ECO:0007669"/>
    <property type="project" value="UniProtKB-KW"/>
</dbReference>
<dbReference type="GO" id="GO:0000160">
    <property type="term" value="P:phosphorelay signal transduction system"/>
    <property type="evidence" value="ECO:0007669"/>
    <property type="project" value="UniProtKB-KW"/>
</dbReference>
<evidence type="ECO:0000256" key="4">
    <source>
        <dbReference type="SAM" id="MobiDB-lite"/>
    </source>
</evidence>